<dbReference type="GO" id="GO:0032259">
    <property type="term" value="P:methylation"/>
    <property type="evidence" value="ECO:0007669"/>
    <property type="project" value="UniProtKB-KW"/>
</dbReference>
<feature type="compositionally biased region" description="Basic and acidic residues" evidence="18">
    <location>
        <begin position="38"/>
        <end position="51"/>
    </location>
</feature>
<dbReference type="PANTHER" id="PTHR45838:SF3">
    <property type="entry name" value="HISTONE-LYSINE N-METHYLTRANSFERASE 2B"/>
    <property type="match status" value="1"/>
</dbReference>
<feature type="compositionally biased region" description="Basic and acidic residues" evidence="18">
    <location>
        <begin position="1388"/>
        <end position="1398"/>
    </location>
</feature>
<dbReference type="PANTHER" id="PTHR45838">
    <property type="entry name" value="HISTONE-LYSINE-N-METHYLTRANSFERASE 2 KMT2 FAMILY MEMBER"/>
    <property type="match status" value="1"/>
</dbReference>
<evidence type="ECO:0000256" key="13">
    <source>
        <dbReference type="ARBA" id="ARBA00023163"/>
    </source>
</evidence>
<keyword evidence="8" id="KW-0862">Zinc</keyword>
<feature type="compositionally biased region" description="Low complexity" evidence="18">
    <location>
        <begin position="1731"/>
        <end position="1740"/>
    </location>
</feature>
<dbReference type="Gene3D" id="1.20.920.10">
    <property type="entry name" value="Bromodomain-like"/>
    <property type="match status" value="1"/>
</dbReference>
<evidence type="ECO:0000256" key="7">
    <source>
        <dbReference type="ARBA" id="ARBA00022771"/>
    </source>
</evidence>
<evidence type="ECO:0000313" key="25">
    <source>
        <dbReference type="Proteomes" id="UP000694402"/>
    </source>
</evidence>
<feature type="region of interest" description="Disordered" evidence="18">
    <location>
        <begin position="1680"/>
        <end position="1706"/>
    </location>
</feature>
<feature type="domain" description="Post-SET" evidence="21">
    <location>
        <begin position="2555"/>
        <end position="2571"/>
    </location>
</feature>
<feature type="region of interest" description="Disordered" evidence="18">
    <location>
        <begin position="691"/>
        <end position="736"/>
    </location>
</feature>
<evidence type="ECO:0000256" key="8">
    <source>
        <dbReference type="ARBA" id="ARBA00022833"/>
    </source>
</evidence>
<dbReference type="Proteomes" id="UP000694402">
    <property type="component" value="Unassembled WGS sequence"/>
</dbReference>
<evidence type="ECO:0000256" key="10">
    <source>
        <dbReference type="ARBA" id="ARBA00023015"/>
    </source>
</evidence>
<evidence type="ECO:0000259" key="23">
    <source>
        <dbReference type="PROSITE" id="PS51805"/>
    </source>
</evidence>
<feature type="compositionally biased region" description="Polar residues" evidence="18">
    <location>
        <begin position="1399"/>
        <end position="1420"/>
    </location>
</feature>
<dbReference type="Pfam" id="PF13771">
    <property type="entry name" value="zf-HC5HC2H"/>
    <property type="match status" value="1"/>
</dbReference>
<dbReference type="PROSITE" id="PS51058">
    <property type="entry name" value="ZF_CXXC"/>
    <property type="match status" value="1"/>
</dbReference>
<evidence type="ECO:0000259" key="20">
    <source>
        <dbReference type="PROSITE" id="PS50280"/>
    </source>
</evidence>
<evidence type="ECO:0000256" key="16">
    <source>
        <dbReference type="ARBA" id="ARBA00049353"/>
    </source>
</evidence>
<feature type="region of interest" description="Disordered" evidence="18">
    <location>
        <begin position="335"/>
        <end position="367"/>
    </location>
</feature>
<keyword evidence="9" id="KW-0156">Chromatin regulator</keyword>
<feature type="compositionally biased region" description="Basic and acidic residues" evidence="18">
    <location>
        <begin position="355"/>
        <end position="365"/>
    </location>
</feature>
<feature type="region of interest" description="Disordered" evidence="18">
    <location>
        <begin position="1385"/>
        <end position="1514"/>
    </location>
</feature>
<feature type="region of interest" description="Disordered" evidence="18">
    <location>
        <begin position="1600"/>
        <end position="1623"/>
    </location>
</feature>
<dbReference type="InterPro" id="IPR001965">
    <property type="entry name" value="Znf_PHD"/>
</dbReference>
<dbReference type="PROSITE" id="PS50868">
    <property type="entry name" value="POST_SET"/>
    <property type="match status" value="1"/>
</dbReference>
<dbReference type="Pfam" id="PF05964">
    <property type="entry name" value="FYRN"/>
    <property type="match status" value="1"/>
</dbReference>
<evidence type="ECO:0000256" key="14">
    <source>
        <dbReference type="ARBA" id="ARBA00023242"/>
    </source>
</evidence>
<dbReference type="FunFam" id="3.30.40.10:FF:000002">
    <property type="entry name" value="Histone-lysine N-methyltransferase"/>
    <property type="match status" value="1"/>
</dbReference>
<dbReference type="Pfam" id="PF00628">
    <property type="entry name" value="PHD"/>
    <property type="match status" value="2"/>
</dbReference>
<keyword evidence="3" id="KW-0808">Transferase</keyword>
<keyword evidence="11" id="KW-0103">Bromodomain</keyword>
<dbReference type="Pfam" id="PF05965">
    <property type="entry name" value="FYRC"/>
    <property type="match status" value="1"/>
</dbReference>
<dbReference type="InterPro" id="IPR036427">
    <property type="entry name" value="Bromodomain-like_sf"/>
</dbReference>
<dbReference type="InterPro" id="IPR001214">
    <property type="entry name" value="SET_dom"/>
</dbReference>
<evidence type="ECO:0000256" key="1">
    <source>
        <dbReference type="ARBA" id="ARBA00004123"/>
    </source>
</evidence>
<evidence type="ECO:0000259" key="21">
    <source>
        <dbReference type="PROSITE" id="PS50868"/>
    </source>
</evidence>
<comment type="catalytic activity">
    <reaction evidence="16">
        <text>L-lysyl(4)-[histone H3] + S-adenosyl-L-methionine = N(6)-methyl-L-lysyl(4)-[histone H3] + S-adenosyl-L-homocysteine + H(+)</text>
        <dbReference type="Rhea" id="RHEA:60264"/>
        <dbReference type="Rhea" id="RHEA-COMP:15543"/>
        <dbReference type="Rhea" id="RHEA-COMP:15547"/>
        <dbReference type="ChEBI" id="CHEBI:15378"/>
        <dbReference type="ChEBI" id="CHEBI:29969"/>
        <dbReference type="ChEBI" id="CHEBI:57856"/>
        <dbReference type="ChEBI" id="CHEBI:59789"/>
        <dbReference type="ChEBI" id="CHEBI:61929"/>
        <dbReference type="EC" id="2.1.1.364"/>
    </reaction>
    <physiologicalReaction direction="left-to-right" evidence="16">
        <dbReference type="Rhea" id="RHEA:60265"/>
    </physiologicalReaction>
</comment>
<evidence type="ECO:0000256" key="3">
    <source>
        <dbReference type="ARBA" id="ARBA00022679"/>
    </source>
</evidence>
<feature type="region of interest" description="Disordered" evidence="18">
    <location>
        <begin position="410"/>
        <end position="448"/>
    </location>
</feature>
<feature type="region of interest" description="Disordered" evidence="18">
    <location>
        <begin position="223"/>
        <end position="243"/>
    </location>
</feature>
<feature type="region of interest" description="Disordered" evidence="18">
    <location>
        <begin position="591"/>
        <end position="612"/>
    </location>
</feature>
<feature type="region of interest" description="Disordered" evidence="18">
    <location>
        <begin position="759"/>
        <end position="778"/>
    </location>
</feature>
<keyword evidence="6" id="KW-0677">Repeat</keyword>
<evidence type="ECO:0000256" key="15">
    <source>
        <dbReference type="ARBA" id="ARBA00023620"/>
    </source>
</evidence>
<evidence type="ECO:0000313" key="24">
    <source>
        <dbReference type="Ensembl" id="ENSOTSP00005064593.2"/>
    </source>
</evidence>
<dbReference type="EC" id="2.1.1.364" evidence="15"/>
<dbReference type="SMART" id="SM00317">
    <property type="entry name" value="SET"/>
    <property type="match status" value="1"/>
</dbReference>
<dbReference type="CDD" id="cd15593">
    <property type="entry name" value="PHD3_KMT2B"/>
    <property type="match status" value="1"/>
</dbReference>
<reference evidence="24" key="2">
    <citation type="submission" date="2025-09" db="UniProtKB">
        <authorList>
            <consortium name="Ensembl"/>
        </authorList>
    </citation>
    <scope>IDENTIFICATION</scope>
</reference>
<dbReference type="PROSITE" id="PS51805">
    <property type="entry name" value="EPHD"/>
    <property type="match status" value="1"/>
</dbReference>
<evidence type="ECO:0000256" key="18">
    <source>
        <dbReference type="SAM" id="MobiDB-lite"/>
    </source>
</evidence>
<dbReference type="InterPro" id="IPR011011">
    <property type="entry name" value="Znf_FYVE_PHD"/>
</dbReference>
<dbReference type="GO" id="GO:0140945">
    <property type="term" value="F:histone H3K4 monomethyltransferase activity"/>
    <property type="evidence" value="ECO:0007669"/>
    <property type="project" value="UniProtKB-EC"/>
</dbReference>
<dbReference type="InterPro" id="IPR013083">
    <property type="entry name" value="Znf_RING/FYVE/PHD"/>
</dbReference>
<evidence type="ECO:0000256" key="11">
    <source>
        <dbReference type="ARBA" id="ARBA00023117"/>
    </source>
</evidence>
<dbReference type="CDD" id="cd19170">
    <property type="entry name" value="SET_KMT2A_2B"/>
    <property type="match status" value="1"/>
</dbReference>
<keyword evidence="14" id="KW-0539">Nucleus</keyword>
<dbReference type="FunFam" id="3.30.40.10:FF:000071">
    <property type="entry name" value="Histone-lysine N-methyltransferase"/>
    <property type="match status" value="1"/>
</dbReference>
<feature type="region of interest" description="Disordered" evidence="18">
    <location>
        <begin position="1720"/>
        <end position="1765"/>
    </location>
</feature>
<feature type="region of interest" description="Disordered" evidence="18">
    <location>
        <begin position="1530"/>
        <end position="1557"/>
    </location>
</feature>
<protein>
    <recommendedName>
        <fullName evidence="15">[histone H3]-lysine(4) N-methyltransferase</fullName>
        <ecNumber evidence="15">2.1.1.364</ecNumber>
    </recommendedName>
</protein>
<keyword evidence="25" id="KW-1185">Reference proteome</keyword>
<evidence type="ECO:0000256" key="4">
    <source>
        <dbReference type="ARBA" id="ARBA00022691"/>
    </source>
</evidence>
<feature type="compositionally biased region" description="Polar residues" evidence="18">
    <location>
        <begin position="595"/>
        <end position="609"/>
    </location>
</feature>
<feature type="domain" description="PHD-type" evidence="23">
    <location>
        <begin position="1180"/>
        <end position="1285"/>
    </location>
</feature>
<evidence type="ECO:0000256" key="6">
    <source>
        <dbReference type="ARBA" id="ARBA00022737"/>
    </source>
</evidence>
<proteinExistence type="predicted"/>
<feature type="domain" description="SET" evidence="20">
    <location>
        <begin position="2431"/>
        <end position="2547"/>
    </location>
</feature>
<dbReference type="GO" id="GO:0003677">
    <property type="term" value="F:DNA binding"/>
    <property type="evidence" value="ECO:0007669"/>
    <property type="project" value="UniProtKB-KW"/>
</dbReference>
<dbReference type="InterPro" id="IPR034732">
    <property type="entry name" value="EPHD"/>
</dbReference>
<comment type="subcellular location">
    <subcellularLocation>
        <location evidence="1">Nucleus</location>
    </subcellularLocation>
</comment>
<name>A0A8C8M4E6_ONCTS</name>
<dbReference type="SMART" id="SM00541">
    <property type="entry name" value="FYRN"/>
    <property type="match status" value="1"/>
</dbReference>
<evidence type="ECO:0000256" key="5">
    <source>
        <dbReference type="ARBA" id="ARBA00022723"/>
    </source>
</evidence>
<dbReference type="Pfam" id="PF00856">
    <property type="entry name" value="SET"/>
    <property type="match status" value="1"/>
</dbReference>
<feature type="domain" description="CXXC-type" evidence="22">
    <location>
        <begin position="635"/>
        <end position="682"/>
    </location>
</feature>
<evidence type="ECO:0000256" key="2">
    <source>
        <dbReference type="ARBA" id="ARBA00022603"/>
    </source>
</evidence>
<dbReference type="SMART" id="SM00542">
    <property type="entry name" value="FYRC"/>
    <property type="match status" value="1"/>
</dbReference>
<keyword evidence="10" id="KW-0805">Transcription regulation</keyword>
<dbReference type="Gene3D" id="2.170.270.10">
    <property type="entry name" value="SET domain"/>
    <property type="match status" value="1"/>
</dbReference>
<keyword evidence="5" id="KW-0479">Metal-binding</keyword>
<dbReference type="FunFam" id="2.170.270.10:FF:000004">
    <property type="entry name" value="Histone-lysine N-methyltransferase"/>
    <property type="match status" value="1"/>
</dbReference>
<dbReference type="InterPro" id="IPR003616">
    <property type="entry name" value="Post-SET_dom"/>
</dbReference>
<dbReference type="GeneTree" id="ENSGT00940000163756"/>
<feature type="domain" description="PHD-type" evidence="19">
    <location>
        <begin position="990"/>
        <end position="1051"/>
    </location>
</feature>
<feature type="domain" description="PHD-type" evidence="19">
    <location>
        <begin position="859"/>
        <end position="958"/>
    </location>
</feature>
<dbReference type="GO" id="GO:0035097">
    <property type="term" value="C:histone methyltransferase complex"/>
    <property type="evidence" value="ECO:0007669"/>
    <property type="project" value="TreeGrafter"/>
</dbReference>
<dbReference type="Ensembl" id="ENSOTST00005070191.2">
    <property type="protein sequence ID" value="ENSOTSP00005064593.2"/>
    <property type="gene ID" value="ENSOTSG00005030841.2"/>
</dbReference>
<dbReference type="PROSITE" id="PS51543">
    <property type="entry name" value="FYRC"/>
    <property type="match status" value="1"/>
</dbReference>
<dbReference type="PROSITE" id="PS50016">
    <property type="entry name" value="ZF_PHD_2"/>
    <property type="match status" value="2"/>
</dbReference>
<dbReference type="PROSITE" id="PS51542">
    <property type="entry name" value="FYRN"/>
    <property type="match status" value="1"/>
</dbReference>
<dbReference type="SUPFAM" id="SSF57903">
    <property type="entry name" value="FYVE/PHD zinc finger"/>
    <property type="match status" value="2"/>
</dbReference>
<evidence type="ECO:0000256" key="17">
    <source>
        <dbReference type="PROSITE-ProRule" id="PRU00509"/>
    </source>
</evidence>
<dbReference type="InterPro" id="IPR003889">
    <property type="entry name" value="FYrich_C"/>
</dbReference>
<dbReference type="InterPro" id="IPR047219">
    <property type="entry name" value="KMT2A_2B_SET"/>
</dbReference>
<dbReference type="GO" id="GO:0045893">
    <property type="term" value="P:positive regulation of DNA-templated transcription"/>
    <property type="evidence" value="ECO:0007669"/>
    <property type="project" value="TreeGrafter"/>
</dbReference>
<dbReference type="SUPFAM" id="SSF82199">
    <property type="entry name" value="SET domain"/>
    <property type="match status" value="1"/>
</dbReference>
<dbReference type="Pfam" id="PF02008">
    <property type="entry name" value="zf-CXXC"/>
    <property type="match status" value="1"/>
</dbReference>
<sequence length="2571" mass="284477">MAAAGCGSATAAAIGGQVGTAAPRGRFPGRPWSSRSRLRSEKRWQLDRSGAEADDVTNAGGPRPTSLVISLNEDQSHLRLLGIESNHKSLAEAGYSSSGSEEVRAQIAAGVSIFLLLLSSKPPPRKSKRKQSKAHQEEKMVTEIHVPLATEPEKPILESNDGLAFKNDDDIIGIPSFKLIKIRNPKLEGSSRSDSKGSSRKKKRSKFVWTLTLVKGKIKDTQVQGSGNTVKGTEKRKKVPNSSLQFLGTKRPRARPKTLSKQVEMDLAQQILEEQDIQDTVDDEPQPDAFDEQHGKSKYLKNIKHFIMPVVSVRSSRVIKTPQRFMDDAGMSVLPRRNSPKKGQLFGLHPRTGRKREDGTGRELTPDLPVDEEEFLNEAQLDVDMFSTQELEQETTDQTSHLNMYKRLKKLQPGLPKKRRKNKRPTITAPSKPKSKQGKSKLKIEDLDSPGVVRKVSVSGKLEPQELHLNMIAEADRAAAEEKGATQRVRFTGANKRMFNLLKKAKVQLNKIDQQKQLKSSGLLSGPAGSRDAAGKRQRRKSKEQHEPEFRRAGGPRIKHVCRAAAVVLGQPRALVPEDMIPRLSALPLHERTGISPSGKNQGRATNSPGLLDQKVTKVRKSGAGFAKQKSLGPFGLRSRRCGICKGCNHEEDCGECMNCLDKPKFGGPNTKRQCCIYKRCDQIEDRKARRLSGKFPGGPGKRRRHSSFSVGQSSNEEVDGMEVGDSQSPSVRKQPRRCVKPRSYFDLLDYDSDLEITVGSNSASPGRRRGPGPREECWWRRGGDEPIFMLSPYFSQNPMEQMPPSVLAALANGFDQREREPSEPTHKIGVDFKEDCDLQNVWMMGGLSILTSVPIMPPCVCLLCASKGQQEVKAHNMALLLQCPLEECLFQNYCCLFLSYVATNLCVTVILYLSGVPQPLLECDRCQNCYHPSCLGPNYPKPNRRRKAWVCMTCIRCKSCGVTPGKSWDTEWNHDKGLCPDCTKLHDQGNYCPICFKCYEDSDYDSQMMQCATCNHWVHAKCEDLTGDLYEILSSLPESVAYSCRPCSQSQPSPWRELLHMELRAGVEKVLACLLTSTLTQHLITCSQVDPDSGAEGQPACDLRAVGKKFDKGLYTTLKSFHEDVVQVVRRRLDQEESLPEDERPTAVARSYYLKVMRSTQTATLGEENSLHRQLYSTNQKYLLDHVATSTEAGRLLYLGQNEWAHINCSMWSAEVFEEDNGSLMHVHSAVARGRFMRCERCNHTGATVGCCLTSCQSNYHFMCARSRNCVFQDDKKVYCYKHRDLISGKIITGQGFEVNRRMYVDFDGISLRRKFLTGLEPENINLMIGSLQIEKLGMLTELSAKQGKLFPVGYRCSRWYWSTVNPLRRCKYTCTIREVRPPVPEKPAEEMPDKGENSTIAHSPCAQSGESLGNTTLFSAPLPKPDQGARPKIRRPTGGLFRPLPSPGNCSSKPHHILTISDLEETRRPRRHSPHSQTRRDMSSPPLGSPTGSGLITLRTGGSMHPKASVPTSPLFPLGATDILLTSPSARPVGGRSASSARCPGNMTHSTSGLFSQPPWEDSVGSFPCLSLSPTVQHSPRPRLSFDLNQSDSVEVPHNFLASPEPEDNPAPNSTSPLRGSFTQFHEDSDVAMVSELKTELEIEETLVNEGVAMNCGAQIDVEGDDNQEEFWKPEVRKRKTRTALTRSAASTRQDWGNTSSDEDMEHYFDFSHTVVSRTGARDPPQAPASPSSRSIPQLDGVDDATESDAKQNNSVPSLDSHEPVLIAPLQGTLLDFVHTKVPDTVYPEDLFQVSGLDFVPGAPLVLERCDPPSPSTCFTELVPVQVDAPMETHQPQDPKDLFLDSNSGHFVSPTDGSAIYMNHLTESSRDPSLNSALPHLSSQTDPILSATSSVRLPSYGSVSLPIFSTQSQAIVSTAITIVSSAPSVSSLSDALSTQCHPMLSSLQPSSAPVMINGYSSTSLQKEAPLLTQGLPGHAILTVKEVGGPNVDPTPHILLVNRLGQIFVKNPESNTFQLPSQSCPSYNCVTQIASLLQSNALSATLAAAGTIKKKEPSTTSKREKSDKAADLFEFAGQDGSSSMTKTESAQAIINQAMASNYTPNRTGPRILSPSTFRNNPSLKSVVLPPGLLIEPEPAATTLFVSTPRPSRAHVRMKRVSSLSDRIGATKKSKTDFLDFAAVSSRAGGVRIKTPTVKGVLDLDKLKEEHLSDSESTRLVFWNLSGHVPDLKIPCGISILPGAVSCSDDELLPSDEDDECPPSRDQPHLRFEIKSDDGFSVEADSIEVAWRAVIDCVQEARAGARLRQLSFSGMTGVHMLGLLHNTVVFLVEQLQGARRCHSHAFRFFKQISQEEDLPVNPSGCARSEVYLRSSTFDMFNFLASQHRQLPDINPYDEEEDEVPLKSTRRATSLELPMAMRFRHLERTSKEAVGVYRSAIHGRGLFCKRNIDAQEMVIEYAGIVIRSVLTDKREKYYDGKGIGCYMFRIDDFDVVDATMHGNAARFINHSCEPNCYSRVINVEGQKHIVIFALRKIYRGEELTYDYKFPIEDPASKLNCNCGARKCRRFLN</sequence>
<dbReference type="GO" id="GO:0008270">
    <property type="term" value="F:zinc ion binding"/>
    <property type="evidence" value="ECO:0007669"/>
    <property type="project" value="UniProtKB-KW"/>
</dbReference>
<keyword evidence="12" id="KW-0238">DNA-binding</keyword>
<evidence type="ECO:0000256" key="12">
    <source>
        <dbReference type="ARBA" id="ARBA00023125"/>
    </source>
</evidence>
<feature type="region of interest" description="Disordered" evidence="18">
    <location>
        <begin position="518"/>
        <end position="556"/>
    </location>
</feature>
<dbReference type="SMART" id="SM00249">
    <property type="entry name" value="PHD"/>
    <property type="match status" value="3"/>
</dbReference>
<dbReference type="InterPro" id="IPR003888">
    <property type="entry name" value="FYrich_N"/>
</dbReference>
<gene>
    <name evidence="24" type="primary">LOC112226731</name>
</gene>
<dbReference type="Gene3D" id="3.30.160.360">
    <property type="match status" value="2"/>
</dbReference>
<feature type="compositionally biased region" description="Low complexity" evidence="18">
    <location>
        <begin position="1485"/>
        <end position="1497"/>
    </location>
</feature>
<keyword evidence="7 17" id="KW-0863">Zinc-finger</keyword>
<feature type="region of interest" description="Disordered" evidence="18">
    <location>
        <begin position="18"/>
        <end position="66"/>
    </location>
</feature>
<keyword evidence="4" id="KW-0949">S-adenosyl-L-methionine</keyword>
<evidence type="ECO:0000259" key="19">
    <source>
        <dbReference type="PROSITE" id="PS50016"/>
    </source>
</evidence>
<reference evidence="24" key="1">
    <citation type="submission" date="2025-08" db="UniProtKB">
        <authorList>
            <consortium name="Ensembl"/>
        </authorList>
    </citation>
    <scope>IDENTIFICATION</scope>
</reference>
<dbReference type="FunFam" id="3.30.40.10:FF:000394">
    <property type="entry name" value="Histone-lysine N-methyltransferase"/>
    <property type="match status" value="1"/>
</dbReference>
<evidence type="ECO:0000259" key="22">
    <source>
        <dbReference type="PROSITE" id="PS51058"/>
    </source>
</evidence>
<dbReference type="InterPro" id="IPR019787">
    <property type="entry name" value="Znf_PHD-finger"/>
</dbReference>
<dbReference type="InterPro" id="IPR046341">
    <property type="entry name" value="SET_dom_sf"/>
</dbReference>
<keyword evidence="2" id="KW-0489">Methyltransferase</keyword>
<feature type="compositionally biased region" description="Low complexity" evidence="18">
    <location>
        <begin position="1685"/>
        <end position="1695"/>
    </location>
</feature>
<organism evidence="24 25">
    <name type="scientific">Oncorhynchus tshawytscha</name>
    <name type="common">Chinook salmon</name>
    <name type="synonym">Salmo tshawytscha</name>
    <dbReference type="NCBI Taxonomy" id="74940"/>
    <lineage>
        <taxon>Eukaryota</taxon>
        <taxon>Metazoa</taxon>
        <taxon>Chordata</taxon>
        <taxon>Craniata</taxon>
        <taxon>Vertebrata</taxon>
        <taxon>Euteleostomi</taxon>
        <taxon>Actinopterygii</taxon>
        <taxon>Neopterygii</taxon>
        <taxon>Teleostei</taxon>
        <taxon>Protacanthopterygii</taxon>
        <taxon>Salmoniformes</taxon>
        <taxon>Salmonidae</taxon>
        <taxon>Salmoninae</taxon>
        <taxon>Oncorhynchus</taxon>
    </lineage>
</organism>
<feature type="compositionally biased region" description="Basic residues" evidence="18">
    <location>
        <begin position="410"/>
        <end position="424"/>
    </location>
</feature>
<evidence type="ECO:0000256" key="9">
    <source>
        <dbReference type="ARBA" id="ARBA00022853"/>
    </source>
</evidence>
<keyword evidence="13" id="KW-0804">Transcription</keyword>
<dbReference type="PROSITE" id="PS50280">
    <property type="entry name" value="SET"/>
    <property type="match status" value="1"/>
</dbReference>
<dbReference type="InterPro" id="IPR002857">
    <property type="entry name" value="Znf_CXXC"/>
</dbReference>
<feature type="compositionally biased region" description="Polar residues" evidence="18">
    <location>
        <begin position="1613"/>
        <end position="1623"/>
    </location>
</feature>
<dbReference type="Gene3D" id="3.30.40.10">
    <property type="entry name" value="Zinc/RING finger domain, C3HC4 (zinc finger)"/>
    <property type="match status" value="3"/>
</dbReference>
<accession>A0A8C8M4E6</accession>